<sequence>MKILKIKRFAFNGLVVDSAPEDLVRLANGRGIDIKTLVRKAPAAYEVNAGLVEPVEINLAEVETVA</sequence>
<reference evidence="1" key="1">
    <citation type="journal article" date="2015" name="Nature">
        <title>Complex archaea that bridge the gap between prokaryotes and eukaryotes.</title>
        <authorList>
            <person name="Spang A."/>
            <person name="Saw J.H."/>
            <person name="Jorgensen S.L."/>
            <person name="Zaremba-Niedzwiedzka K."/>
            <person name="Martijn J."/>
            <person name="Lind A.E."/>
            <person name="van Eijk R."/>
            <person name="Schleper C."/>
            <person name="Guy L."/>
            <person name="Ettema T.J."/>
        </authorList>
    </citation>
    <scope>NUCLEOTIDE SEQUENCE</scope>
</reference>
<proteinExistence type="predicted"/>
<name>A0A0F9N7Q2_9ZZZZ</name>
<dbReference type="EMBL" id="LAZR01008635">
    <property type="protein sequence ID" value="KKM77482.1"/>
    <property type="molecule type" value="Genomic_DNA"/>
</dbReference>
<organism evidence="1">
    <name type="scientific">marine sediment metagenome</name>
    <dbReference type="NCBI Taxonomy" id="412755"/>
    <lineage>
        <taxon>unclassified sequences</taxon>
        <taxon>metagenomes</taxon>
        <taxon>ecological metagenomes</taxon>
    </lineage>
</organism>
<evidence type="ECO:0000313" key="1">
    <source>
        <dbReference type="EMBL" id="KKM77482.1"/>
    </source>
</evidence>
<comment type="caution">
    <text evidence="1">The sequence shown here is derived from an EMBL/GenBank/DDBJ whole genome shotgun (WGS) entry which is preliminary data.</text>
</comment>
<dbReference type="AlphaFoldDB" id="A0A0F9N7Q2"/>
<gene>
    <name evidence="1" type="ORF">LCGC14_1369550</name>
</gene>
<protein>
    <submittedName>
        <fullName evidence="1">Uncharacterized protein</fullName>
    </submittedName>
</protein>
<accession>A0A0F9N7Q2</accession>